<feature type="compositionally biased region" description="Basic and acidic residues" evidence="2">
    <location>
        <begin position="918"/>
        <end position="935"/>
    </location>
</feature>
<feature type="region of interest" description="Disordered" evidence="2">
    <location>
        <begin position="339"/>
        <end position="409"/>
    </location>
</feature>
<reference evidence="3 4" key="1">
    <citation type="submission" date="2019-09" db="EMBL/GenBank/DDBJ databases">
        <title>Bird 10,000 Genomes (B10K) Project - Family phase.</title>
        <authorList>
            <person name="Zhang G."/>
        </authorList>
    </citation>
    <scope>NUCLEOTIDE SEQUENCE [LARGE SCALE GENOMIC DNA]</scope>
    <source>
        <strain evidence="3">OUT-0007</strain>
        <tissue evidence="3">Blood</tissue>
    </source>
</reference>
<proteinExistence type="inferred from homology"/>
<dbReference type="EMBL" id="VZSB01000847">
    <property type="protein sequence ID" value="NWW99832.1"/>
    <property type="molecule type" value="Genomic_DNA"/>
</dbReference>
<feature type="compositionally biased region" description="Polar residues" evidence="2">
    <location>
        <begin position="557"/>
        <end position="572"/>
    </location>
</feature>
<feature type="compositionally biased region" description="Polar residues" evidence="2">
    <location>
        <begin position="946"/>
        <end position="955"/>
    </location>
</feature>
<feature type="compositionally biased region" description="Low complexity" evidence="2">
    <location>
        <begin position="764"/>
        <end position="774"/>
    </location>
</feature>
<dbReference type="GO" id="GO:0023052">
    <property type="term" value="P:signaling"/>
    <property type="evidence" value="ECO:0007669"/>
    <property type="project" value="InterPro"/>
</dbReference>
<feature type="compositionally biased region" description="Basic and acidic residues" evidence="2">
    <location>
        <begin position="894"/>
        <end position="903"/>
    </location>
</feature>
<feature type="compositionally biased region" description="Polar residues" evidence="2">
    <location>
        <begin position="596"/>
        <end position="605"/>
    </location>
</feature>
<protein>
    <submittedName>
        <fullName evidence="3">DLGP4 protein</fullName>
    </submittedName>
</protein>
<feature type="compositionally biased region" description="Low complexity" evidence="2">
    <location>
        <begin position="582"/>
        <end position="595"/>
    </location>
</feature>
<feature type="compositionally biased region" description="Low complexity" evidence="2">
    <location>
        <begin position="378"/>
        <end position="393"/>
    </location>
</feature>
<feature type="region of interest" description="Disordered" evidence="2">
    <location>
        <begin position="503"/>
        <end position="779"/>
    </location>
</feature>
<feature type="compositionally biased region" description="Basic and acidic residues" evidence="2">
    <location>
        <begin position="1"/>
        <end position="14"/>
    </location>
</feature>
<organism evidence="3 4">
    <name type="scientific">Caloenas nicobarica</name>
    <name type="common">Nicobar pigeon</name>
    <dbReference type="NCBI Taxonomy" id="187106"/>
    <lineage>
        <taxon>Eukaryota</taxon>
        <taxon>Metazoa</taxon>
        <taxon>Chordata</taxon>
        <taxon>Craniata</taxon>
        <taxon>Vertebrata</taxon>
        <taxon>Euteleostomi</taxon>
        <taxon>Archelosauria</taxon>
        <taxon>Archosauria</taxon>
        <taxon>Dinosauria</taxon>
        <taxon>Saurischia</taxon>
        <taxon>Theropoda</taxon>
        <taxon>Coelurosauria</taxon>
        <taxon>Aves</taxon>
        <taxon>Neognathae</taxon>
        <taxon>Neoaves</taxon>
        <taxon>Columbimorphae</taxon>
        <taxon>Columbiformes</taxon>
        <taxon>Columbidae</taxon>
        <taxon>Caloenas</taxon>
    </lineage>
</organism>
<comment type="similarity">
    <text evidence="1">Belongs to the SAPAP family.</text>
</comment>
<evidence type="ECO:0000313" key="4">
    <source>
        <dbReference type="Proteomes" id="UP000546235"/>
    </source>
</evidence>
<dbReference type="GO" id="GO:0099572">
    <property type="term" value="C:postsynaptic specialization"/>
    <property type="evidence" value="ECO:0007669"/>
    <property type="project" value="TreeGrafter"/>
</dbReference>
<evidence type="ECO:0000313" key="3">
    <source>
        <dbReference type="EMBL" id="NWW99832.1"/>
    </source>
</evidence>
<dbReference type="Pfam" id="PF03359">
    <property type="entry name" value="GKAP"/>
    <property type="match status" value="1"/>
</dbReference>
<feature type="compositionally biased region" description="Polar residues" evidence="2">
    <location>
        <begin position="520"/>
        <end position="534"/>
    </location>
</feature>
<feature type="compositionally biased region" description="Polar residues" evidence="2">
    <location>
        <begin position="619"/>
        <end position="632"/>
    </location>
</feature>
<dbReference type="Proteomes" id="UP000546235">
    <property type="component" value="Unassembled WGS sequence"/>
</dbReference>
<dbReference type="InterPro" id="IPR005026">
    <property type="entry name" value="SAPAP"/>
</dbReference>
<evidence type="ECO:0000256" key="1">
    <source>
        <dbReference type="ARBA" id="ARBA00008839"/>
    </source>
</evidence>
<accession>A0A7K6SNH5</accession>
<feature type="region of interest" description="Disordered" evidence="2">
    <location>
        <begin position="892"/>
        <end position="969"/>
    </location>
</feature>
<feature type="non-terminal residue" evidence="3">
    <location>
        <position position="1"/>
    </location>
</feature>
<dbReference type="PANTHER" id="PTHR12353">
    <property type="entry name" value="DISKS LARGE-ASSOCIATED PROTEIN DAP SAP90/PSD-95-ASSOCIATED PROTEIN"/>
    <property type="match status" value="1"/>
</dbReference>
<comment type="caution">
    <text evidence="3">The sequence shown here is derived from an EMBL/GenBank/DDBJ whole genome shotgun (WGS) entry which is preliminary data.</text>
</comment>
<gene>
    <name evidence="3" type="primary">Dlgap4</name>
    <name evidence="3" type="ORF">CALNIC_R01350</name>
</gene>
<feature type="compositionally biased region" description="Polar residues" evidence="2">
    <location>
        <begin position="151"/>
        <end position="165"/>
    </location>
</feature>
<name>A0A7K6SNH5_CALNI</name>
<feature type="non-terminal residue" evidence="3">
    <location>
        <position position="969"/>
    </location>
</feature>
<feature type="region of interest" description="Disordered" evidence="2">
    <location>
        <begin position="1"/>
        <end position="41"/>
    </location>
</feature>
<dbReference type="GO" id="GO:0098978">
    <property type="term" value="C:glutamatergic synapse"/>
    <property type="evidence" value="ECO:0007669"/>
    <property type="project" value="TreeGrafter"/>
</dbReference>
<keyword evidence="4" id="KW-1185">Reference proteome</keyword>
<feature type="compositionally biased region" description="Basic and acidic residues" evidence="2">
    <location>
        <begin position="181"/>
        <end position="190"/>
    </location>
</feature>
<dbReference type="AlphaFoldDB" id="A0A7K6SNH5"/>
<dbReference type="GO" id="GO:0060090">
    <property type="term" value="F:molecular adaptor activity"/>
    <property type="evidence" value="ECO:0007669"/>
    <property type="project" value="TreeGrafter"/>
</dbReference>
<sequence>MKGLGDNRSRHLSDNLDSPQDSLYAPQDRNPYLLSPTDSFTMDPRFPAQNTLHGDCLLPLNNQISNSSTFPRIHYNSHFEVPDDNPFPSHAQATKINRLPANLLDQFEKQLPIHRDGFSTLQFQRSDAKHRSESPGRIRHLVHSVQKLFAKSQSLEGPTKGNVNSKKGADDPKQNRRSKSKDRAKTSEPKRRTRSNISGWWSSDDNLDSDTCSYRNPMGLMTLGRQPDHSQPKYFMHAYNTISEHMLKSSKSNNDLKVTPCTNIPINNDSNYIKRGSWSTLTLSHAREVCQKASATIDKALLKSKSCHQDLAYQYLQVPQGEWNNTLSRDKDSEIPCRRMRSGSYIKAMGDDDSEDSETSPKPSPKTAARRQSYLKATQQSLSEQSTTQSCSTAPRALGTPLTPSLSAGRSLDRLDSVEILLPPKFPTWEEEYNQISESVNESSCINQAPEPELGEQYEAVCDSTYSEAESAAAEVLDLPLPSYFRSRSHSYLRAIQAGCSQEEDTGSVRSISPPPAGSLSGSRTLPTNSSSSCLVAYKKTPPPVPPRTTSKPFISVTVQSSTESAQDTYLDSQDHKSEVTSQSGLSNSSDSLDSTRTPSVTRGSVVTAAGETPELPQKNATLKSDKGTLTSEEPKVENIPKRKLSSIGIQVDCLQPVAKEEPPPPATKFQSIGVQVEDEWRHSRSMSSKQDTDSDTQEHNNSSCKSSERSLAECPQHNNSIGVDAATRQPAKPSQIKRNLSYGENNDPALEPSSLPPPDPWLETSSTSPSEPTQPGACRRDGYWFLKLLQAETERLEGWCRQMDQETKENNLSEEVLGKVLSAVGSAQLLMSQKFQQFHGLCEQNLNPNANPRPTAQDLAGFWDLLQLSIEDISMKFDELYHLKANSWQLAETPERKEEKKPPPPVPKKPAKSKSQLNRDKASDSDKQRQEARKRLMAAKRAASVRQNSATESADSIEIYVPEAQTRL</sequence>
<dbReference type="PANTHER" id="PTHR12353:SF19">
    <property type="entry name" value="DISKS LARGE-ASSOCIATED PROTEIN 4"/>
    <property type="match status" value="1"/>
</dbReference>
<feature type="region of interest" description="Disordered" evidence="2">
    <location>
        <begin position="150"/>
        <end position="200"/>
    </location>
</feature>
<evidence type="ECO:0000256" key="2">
    <source>
        <dbReference type="SAM" id="MobiDB-lite"/>
    </source>
</evidence>